<accession>A0ABM3SRQ1</accession>
<proteinExistence type="predicted"/>
<dbReference type="GeneID" id="130705960"/>
<feature type="compositionally biased region" description="Polar residues" evidence="1">
    <location>
        <begin position="91"/>
        <end position="112"/>
    </location>
</feature>
<protein>
    <submittedName>
        <fullName evidence="3 4">Uncharacterized protein LOC130705960</fullName>
    </submittedName>
</protein>
<sequence length="231" mass="23997">MRAGAGVSAPPPSCEHGLVGASRVGGATVGTSAEAYPVGGSAPFAPGIFWTRASPGVSPQAEGAGQCHSLAEPHAERGRGVAFPRGAGTRVCQSTGASPSTATPPSVGTQPSFCEDKRTQPVPSRSRGQRMVAVQPEAAFAPVAAVWPPGSYRRTFIRGCRPSAPFQEGDRCACRTFCSFQTKSACGRSARSSWPRRHGRPGFFSRVASIGHLPMRSTREHFAAPGGAHDL</sequence>
<organism evidence="2 4">
    <name type="scientific">Balaenoptera acutorostrata</name>
    <name type="common">Common minke whale</name>
    <name type="synonym">Balaena rostrata</name>
    <dbReference type="NCBI Taxonomy" id="9767"/>
    <lineage>
        <taxon>Eukaryota</taxon>
        <taxon>Metazoa</taxon>
        <taxon>Chordata</taxon>
        <taxon>Craniata</taxon>
        <taxon>Vertebrata</taxon>
        <taxon>Euteleostomi</taxon>
        <taxon>Mammalia</taxon>
        <taxon>Eutheria</taxon>
        <taxon>Laurasiatheria</taxon>
        <taxon>Artiodactyla</taxon>
        <taxon>Whippomorpha</taxon>
        <taxon>Cetacea</taxon>
        <taxon>Mysticeti</taxon>
        <taxon>Balaenopteridae</taxon>
        <taxon>Balaenoptera</taxon>
    </lineage>
</organism>
<gene>
    <name evidence="3 4" type="primary">LOC130705960</name>
</gene>
<evidence type="ECO:0000313" key="4">
    <source>
        <dbReference type="RefSeq" id="XP_057392522.1"/>
    </source>
</evidence>
<feature type="region of interest" description="Disordered" evidence="1">
    <location>
        <begin position="89"/>
        <end position="126"/>
    </location>
</feature>
<dbReference type="Proteomes" id="UP001652580">
    <property type="component" value="Chromosome 20"/>
</dbReference>
<name>A0ABM3SRQ1_BALAC</name>
<evidence type="ECO:0000313" key="2">
    <source>
        <dbReference type="Proteomes" id="UP001652580"/>
    </source>
</evidence>
<dbReference type="RefSeq" id="XP_057392522.1">
    <property type="nucleotide sequence ID" value="XM_057536539.1"/>
</dbReference>
<dbReference type="RefSeq" id="XP_057392521.1">
    <property type="nucleotide sequence ID" value="XM_057536538.1"/>
</dbReference>
<evidence type="ECO:0000256" key="1">
    <source>
        <dbReference type="SAM" id="MobiDB-lite"/>
    </source>
</evidence>
<reference evidence="3 4" key="1">
    <citation type="submission" date="2025-05" db="UniProtKB">
        <authorList>
            <consortium name="RefSeq"/>
        </authorList>
    </citation>
    <scope>IDENTIFICATION</scope>
</reference>
<evidence type="ECO:0000313" key="3">
    <source>
        <dbReference type="RefSeq" id="XP_057392521.1"/>
    </source>
</evidence>
<keyword evidence="2" id="KW-1185">Reference proteome</keyword>